<keyword evidence="4" id="KW-1185">Reference proteome</keyword>
<feature type="transmembrane region" description="Helical" evidence="1">
    <location>
        <begin position="107"/>
        <end position="130"/>
    </location>
</feature>
<proteinExistence type="predicted"/>
<evidence type="ECO:0000256" key="1">
    <source>
        <dbReference type="SAM" id="Phobius"/>
    </source>
</evidence>
<accession>A0A0C9UCT2</accession>
<protein>
    <recommendedName>
        <fullName evidence="2">DUF6535 domain-containing protein</fullName>
    </recommendedName>
</protein>
<evidence type="ECO:0000259" key="2">
    <source>
        <dbReference type="Pfam" id="PF20153"/>
    </source>
</evidence>
<reference evidence="3 4" key="1">
    <citation type="submission" date="2014-06" db="EMBL/GenBank/DDBJ databases">
        <title>Evolutionary Origins and Diversification of the Mycorrhizal Mutualists.</title>
        <authorList>
            <consortium name="DOE Joint Genome Institute"/>
            <consortium name="Mycorrhizal Genomics Consortium"/>
            <person name="Kohler A."/>
            <person name="Kuo A."/>
            <person name="Nagy L.G."/>
            <person name="Floudas D."/>
            <person name="Copeland A."/>
            <person name="Barry K.W."/>
            <person name="Cichocki N."/>
            <person name="Veneault-Fourrey C."/>
            <person name="LaButti K."/>
            <person name="Lindquist E.A."/>
            <person name="Lipzen A."/>
            <person name="Lundell T."/>
            <person name="Morin E."/>
            <person name="Murat C."/>
            <person name="Riley R."/>
            <person name="Ohm R."/>
            <person name="Sun H."/>
            <person name="Tunlid A."/>
            <person name="Henrissat B."/>
            <person name="Grigoriev I.V."/>
            <person name="Hibbett D.S."/>
            <person name="Martin F."/>
        </authorList>
    </citation>
    <scope>NUCLEOTIDE SEQUENCE [LARGE SCALE GENOMIC DNA]</scope>
    <source>
        <strain evidence="3 4">SS14</strain>
    </source>
</reference>
<sequence>MIHSELFSKVPQDNTSHFWSVYHQVAKEHDQDFIDRHNSDLDSLLIFAGLFSTVNSAFIVQMQADLSPNPSSTPNALLMLLIHTIDNATFADQNLTLPQWNGPCSTIVWTQAFAYASLTASLLAAFGAVLGKQWLAHYKSTHFGHGTLEKRGKQREEKYLGIKKWKLDAFLDSLPVYCSSPFYSLEYLSPPVCGICNILLEIYL</sequence>
<feature type="domain" description="DUF6535" evidence="2">
    <location>
        <begin position="19"/>
        <end position="176"/>
    </location>
</feature>
<feature type="transmembrane region" description="Helical" evidence="1">
    <location>
        <begin position="44"/>
        <end position="64"/>
    </location>
</feature>
<keyword evidence="1" id="KW-0472">Membrane</keyword>
<keyword evidence="1" id="KW-0812">Transmembrane</keyword>
<gene>
    <name evidence="3" type="ORF">M422DRAFT_184449</name>
</gene>
<keyword evidence="1" id="KW-1133">Transmembrane helix</keyword>
<dbReference type="Pfam" id="PF20153">
    <property type="entry name" value="DUF6535"/>
    <property type="match status" value="1"/>
</dbReference>
<organism evidence="3 4">
    <name type="scientific">Sphaerobolus stellatus (strain SS14)</name>
    <dbReference type="NCBI Taxonomy" id="990650"/>
    <lineage>
        <taxon>Eukaryota</taxon>
        <taxon>Fungi</taxon>
        <taxon>Dikarya</taxon>
        <taxon>Basidiomycota</taxon>
        <taxon>Agaricomycotina</taxon>
        <taxon>Agaricomycetes</taxon>
        <taxon>Phallomycetidae</taxon>
        <taxon>Geastrales</taxon>
        <taxon>Sphaerobolaceae</taxon>
        <taxon>Sphaerobolus</taxon>
    </lineage>
</organism>
<dbReference type="InterPro" id="IPR045338">
    <property type="entry name" value="DUF6535"/>
</dbReference>
<dbReference type="HOGENOM" id="CLU_018688_1_2_1"/>
<name>A0A0C9UCT2_SPHS4</name>
<dbReference type="Proteomes" id="UP000054279">
    <property type="component" value="Unassembled WGS sequence"/>
</dbReference>
<dbReference type="AlphaFoldDB" id="A0A0C9UCT2"/>
<dbReference type="OrthoDB" id="2686251at2759"/>
<evidence type="ECO:0000313" key="3">
    <source>
        <dbReference type="EMBL" id="KIJ32509.1"/>
    </source>
</evidence>
<dbReference type="EMBL" id="KN837226">
    <property type="protein sequence ID" value="KIJ32509.1"/>
    <property type="molecule type" value="Genomic_DNA"/>
</dbReference>
<evidence type="ECO:0000313" key="4">
    <source>
        <dbReference type="Proteomes" id="UP000054279"/>
    </source>
</evidence>